<dbReference type="InterPro" id="IPR001789">
    <property type="entry name" value="Sig_transdc_resp-reg_receiver"/>
</dbReference>
<feature type="domain" description="HTH luxR-type" evidence="4">
    <location>
        <begin position="163"/>
        <end position="228"/>
    </location>
</feature>
<dbReference type="InterPro" id="IPR039420">
    <property type="entry name" value="WalR-like"/>
</dbReference>
<evidence type="ECO:0000313" key="7">
    <source>
        <dbReference type="Proteomes" id="UP000263642"/>
    </source>
</evidence>
<dbReference type="PANTHER" id="PTHR43214">
    <property type="entry name" value="TWO-COMPONENT RESPONSE REGULATOR"/>
    <property type="match status" value="1"/>
</dbReference>
<dbReference type="CDD" id="cd17535">
    <property type="entry name" value="REC_NarL-like"/>
    <property type="match status" value="1"/>
</dbReference>
<dbReference type="PROSITE" id="PS00622">
    <property type="entry name" value="HTH_LUXR_1"/>
    <property type="match status" value="1"/>
</dbReference>
<dbReference type="PROSITE" id="PS50110">
    <property type="entry name" value="RESPONSE_REGULATORY"/>
    <property type="match status" value="1"/>
</dbReference>
<dbReference type="SMART" id="SM00421">
    <property type="entry name" value="HTH_LUXR"/>
    <property type="match status" value="1"/>
</dbReference>
<dbReference type="SUPFAM" id="SSF52172">
    <property type="entry name" value="CheY-like"/>
    <property type="match status" value="1"/>
</dbReference>
<dbReference type="AlphaFoldDB" id="A0A3D3R165"/>
<evidence type="ECO:0000259" key="4">
    <source>
        <dbReference type="PROSITE" id="PS50043"/>
    </source>
</evidence>
<protein>
    <submittedName>
        <fullName evidence="6">DNA-binding response regulator</fullName>
    </submittedName>
</protein>
<dbReference type="Proteomes" id="UP000263642">
    <property type="component" value="Unassembled WGS sequence"/>
</dbReference>
<dbReference type="GO" id="GO:0000160">
    <property type="term" value="P:phosphorelay signal transduction system"/>
    <property type="evidence" value="ECO:0007669"/>
    <property type="project" value="InterPro"/>
</dbReference>
<dbReference type="InterPro" id="IPR011006">
    <property type="entry name" value="CheY-like_superfamily"/>
</dbReference>
<feature type="modified residue" description="4-aspartylphosphate" evidence="3">
    <location>
        <position position="73"/>
    </location>
</feature>
<dbReference type="PRINTS" id="PR00038">
    <property type="entry name" value="HTHLUXR"/>
</dbReference>
<dbReference type="CDD" id="cd06170">
    <property type="entry name" value="LuxR_C_like"/>
    <property type="match status" value="1"/>
</dbReference>
<dbReference type="PROSITE" id="PS50043">
    <property type="entry name" value="HTH_LUXR_2"/>
    <property type="match status" value="1"/>
</dbReference>
<evidence type="ECO:0000256" key="2">
    <source>
        <dbReference type="ARBA" id="ARBA00023125"/>
    </source>
</evidence>
<dbReference type="Pfam" id="PF00072">
    <property type="entry name" value="Response_reg"/>
    <property type="match status" value="1"/>
</dbReference>
<dbReference type="PANTHER" id="PTHR43214:SF43">
    <property type="entry name" value="TWO-COMPONENT RESPONSE REGULATOR"/>
    <property type="match status" value="1"/>
</dbReference>
<evidence type="ECO:0000256" key="3">
    <source>
        <dbReference type="PROSITE-ProRule" id="PRU00169"/>
    </source>
</evidence>
<dbReference type="InterPro" id="IPR058245">
    <property type="entry name" value="NreC/VraR/RcsB-like_REC"/>
</dbReference>
<dbReference type="Gene3D" id="3.40.50.2300">
    <property type="match status" value="1"/>
</dbReference>
<dbReference type="GO" id="GO:0006355">
    <property type="term" value="P:regulation of DNA-templated transcription"/>
    <property type="evidence" value="ECO:0007669"/>
    <property type="project" value="InterPro"/>
</dbReference>
<proteinExistence type="predicted"/>
<name>A0A3D3R165_9PLAN</name>
<feature type="domain" description="Response regulatory" evidence="5">
    <location>
        <begin position="22"/>
        <end position="138"/>
    </location>
</feature>
<dbReference type="EMBL" id="DQAY01000039">
    <property type="protein sequence ID" value="HCO22591.1"/>
    <property type="molecule type" value="Genomic_DNA"/>
</dbReference>
<dbReference type="GO" id="GO:0003677">
    <property type="term" value="F:DNA binding"/>
    <property type="evidence" value="ECO:0007669"/>
    <property type="project" value="UniProtKB-KW"/>
</dbReference>
<gene>
    <name evidence="6" type="ORF">DIT97_05830</name>
</gene>
<keyword evidence="1 3" id="KW-0597">Phosphoprotein</keyword>
<evidence type="ECO:0000256" key="1">
    <source>
        <dbReference type="ARBA" id="ARBA00022553"/>
    </source>
</evidence>
<accession>A0A3D3R165</accession>
<evidence type="ECO:0000313" key="6">
    <source>
        <dbReference type="EMBL" id="HCO22591.1"/>
    </source>
</evidence>
<dbReference type="InterPro" id="IPR016032">
    <property type="entry name" value="Sig_transdc_resp-reg_C-effctor"/>
</dbReference>
<keyword evidence="2 6" id="KW-0238">DNA-binding</keyword>
<dbReference type="InterPro" id="IPR000792">
    <property type="entry name" value="Tscrpt_reg_LuxR_C"/>
</dbReference>
<evidence type="ECO:0000259" key="5">
    <source>
        <dbReference type="PROSITE" id="PS50110"/>
    </source>
</evidence>
<dbReference type="SMART" id="SM00448">
    <property type="entry name" value="REC"/>
    <property type="match status" value="1"/>
</dbReference>
<sequence>MSYPGKIGQGELNMPTRQAPARILIVDDHPLVREALATRIALQPHMEVCGEAATEDEAITLLRQTGPDLVLVDIALKSGHGIDLVKQIKLRHPKVKTLVVSGFQESLYAERSLRAGALGYLNKQESNEKVIDAIRTVLRGERFVSADISRRLINQSLGVVNTMKTPIESLTDRELEILRMIGEGLTSGTIAEQLFLSPHTIDTHRNNIKRKLGLNNAAELSRAAVQWLLENG</sequence>
<dbReference type="SUPFAM" id="SSF46894">
    <property type="entry name" value="C-terminal effector domain of the bipartite response regulators"/>
    <property type="match status" value="1"/>
</dbReference>
<reference evidence="6 7" key="1">
    <citation type="journal article" date="2018" name="Nat. Biotechnol.">
        <title>A standardized bacterial taxonomy based on genome phylogeny substantially revises the tree of life.</title>
        <authorList>
            <person name="Parks D.H."/>
            <person name="Chuvochina M."/>
            <person name="Waite D.W."/>
            <person name="Rinke C."/>
            <person name="Skarshewski A."/>
            <person name="Chaumeil P.A."/>
            <person name="Hugenholtz P."/>
        </authorList>
    </citation>
    <scope>NUCLEOTIDE SEQUENCE [LARGE SCALE GENOMIC DNA]</scope>
    <source>
        <strain evidence="6">UBA9375</strain>
    </source>
</reference>
<dbReference type="Pfam" id="PF00196">
    <property type="entry name" value="GerE"/>
    <property type="match status" value="1"/>
</dbReference>
<organism evidence="6 7">
    <name type="scientific">Gimesia maris</name>
    <dbReference type="NCBI Taxonomy" id="122"/>
    <lineage>
        <taxon>Bacteria</taxon>
        <taxon>Pseudomonadati</taxon>
        <taxon>Planctomycetota</taxon>
        <taxon>Planctomycetia</taxon>
        <taxon>Planctomycetales</taxon>
        <taxon>Planctomycetaceae</taxon>
        <taxon>Gimesia</taxon>
    </lineage>
</organism>
<comment type="caution">
    <text evidence="6">The sequence shown here is derived from an EMBL/GenBank/DDBJ whole genome shotgun (WGS) entry which is preliminary data.</text>
</comment>